<evidence type="ECO:0000256" key="3">
    <source>
        <dbReference type="SAM" id="SignalP"/>
    </source>
</evidence>
<dbReference type="GO" id="GO:0016020">
    <property type="term" value="C:membrane"/>
    <property type="evidence" value="ECO:0007669"/>
    <property type="project" value="InterPro"/>
</dbReference>
<dbReference type="SUPFAM" id="SSF53850">
    <property type="entry name" value="Periplasmic binding protein-like II"/>
    <property type="match status" value="1"/>
</dbReference>
<dbReference type="Pfam" id="PF00497">
    <property type="entry name" value="SBP_bac_3"/>
    <property type="match status" value="1"/>
</dbReference>
<name>A0A7Y9EZM3_9ACTN</name>
<feature type="signal peptide" evidence="3">
    <location>
        <begin position="1"/>
        <end position="26"/>
    </location>
</feature>
<dbReference type="PANTHER" id="PTHR35936:SF17">
    <property type="entry name" value="ARGININE-BINDING EXTRACELLULAR PROTEIN ARTP"/>
    <property type="match status" value="1"/>
</dbReference>
<evidence type="ECO:0000259" key="5">
    <source>
        <dbReference type="SMART" id="SM00079"/>
    </source>
</evidence>
<dbReference type="Proteomes" id="UP000516957">
    <property type="component" value="Unassembled WGS sequence"/>
</dbReference>
<dbReference type="Gene3D" id="3.40.190.10">
    <property type="entry name" value="Periplasmic binding protein-like II"/>
    <property type="match status" value="2"/>
</dbReference>
<dbReference type="SMART" id="SM00062">
    <property type="entry name" value="PBPb"/>
    <property type="match status" value="1"/>
</dbReference>
<dbReference type="InterPro" id="IPR001320">
    <property type="entry name" value="Iontro_rcpt_C"/>
</dbReference>
<sequence>MLRRSAVVPALASLPLLLGAVACAPADEEPTATDPGASASPDEDAADVDPAGCVTDDMLLEDGTLTVGTDSPAYEPWFADNDPTNGEGYESAVAYAVAERLGFSEDEVTWVRVPFNTSYAPGAKDFDFDINQISITPKRAEVVDFSQGYYQAAQAVVALEGTAGAEATSLEDLADLRLGAQTGTTSLTAIRDVIQPEVDPAVFEDTNSAKQALANDQVDAVLADLPTAFYISAVEIPGSTIVGQFQPESGEQEEFGMLFEKGNPLVTCVDAALAAMEADGELADIEQEWLSDVVGVPELQ</sequence>
<evidence type="ECO:0000313" key="6">
    <source>
        <dbReference type="EMBL" id="NYD56907.1"/>
    </source>
</evidence>
<dbReference type="GO" id="GO:0015276">
    <property type="term" value="F:ligand-gated monoatomic ion channel activity"/>
    <property type="evidence" value="ECO:0007669"/>
    <property type="project" value="InterPro"/>
</dbReference>
<reference evidence="6 7" key="1">
    <citation type="submission" date="2020-07" db="EMBL/GenBank/DDBJ databases">
        <title>Sequencing the genomes of 1000 actinobacteria strains.</title>
        <authorList>
            <person name="Klenk H.-P."/>
        </authorList>
    </citation>
    <scope>NUCLEOTIDE SEQUENCE [LARGE SCALE GENOMIC DNA]</scope>
    <source>
        <strain evidence="6 7">DSM 18965</strain>
    </source>
</reference>
<protein>
    <submittedName>
        <fullName evidence="6">Polar amino acid transport system substrate-binding protein</fullName>
    </submittedName>
</protein>
<dbReference type="PANTHER" id="PTHR35936">
    <property type="entry name" value="MEMBRANE-BOUND LYTIC MUREIN TRANSGLYCOSYLASE F"/>
    <property type="match status" value="1"/>
</dbReference>
<feature type="chain" id="PRO_5031525829" evidence="3">
    <location>
        <begin position="27"/>
        <end position="300"/>
    </location>
</feature>
<keyword evidence="1 3" id="KW-0732">Signal</keyword>
<feature type="domain" description="Solute-binding protein family 3/N-terminal" evidence="4">
    <location>
        <begin position="64"/>
        <end position="293"/>
    </location>
</feature>
<evidence type="ECO:0000256" key="1">
    <source>
        <dbReference type="ARBA" id="ARBA00022729"/>
    </source>
</evidence>
<dbReference type="AlphaFoldDB" id="A0A7Y9EZM3"/>
<dbReference type="CDD" id="cd13530">
    <property type="entry name" value="PBP2_peptides_like"/>
    <property type="match status" value="1"/>
</dbReference>
<gene>
    <name evidence="6" type="ORF">BKA08_001145</name>
</gene>
<dbReference type="SMART" id="SM00079">
    <property type="entry name" value="PBPe"/>
    <property type="match status" value="1"/>
</dbReference>
<evidence type="ECO:0000313" key="7">
    <source>
        <dbReference type="Proteomes" id="UP000516957"/>
    </source>
</evidence>
<evidence type="ECO:0000259" key="4">
    <source>
        <dbReference type="SMART" id="SM00062"/>
    </source>
</evidence>
<dbReference type="PROSITE" id="PS51257">
    <property type="entry name" value="PROKAR_LIPOPROTEIN"/>
    <property type="match status" value="1"/>
</dbReference>
<evidence type="ECO:0000256" key="2">
    <source>
        <dbReference type="SAM" id="MobiDB-lite"/>
    </source>
</evidence>
<accession>A0A7Y9EZM3</accession>
<proteinExistence type="predicted"/>
<comment type="caution">
    <text evidence="6">The sequence shown here is derived from an EMBL/GenBank/DDBJ whole genome shotgun (WGS) entry which is preliminary data.</text>
</comment>
<organism evidence="6 7">
    <name type="scientific">Nocardioides marinisabuli</name>
    <dbReference type="NCBI Taxonomy" id="419476"/>
    <lineage>
        <taxon>Bacteria</taxon>
        <taxon>Bacillati</taxon>
        <taxon>Actinomycetota</taxon>
        <taxon>Actinomycetes</taxon>
        <taxon>Propionibacteriales</taxon>
        <taxon>Nocardioidaceae</taxon>
        <taxon>Nocardioides</taxon>
    </lineage>
</organism>
<dbReference type="EMBL" id="JACCBE010000001">
    <property type="protein sequence ID" value="NYD56907.1"/>
    <property type="molecule type" value="Genomic_DNA"/>
</dbReference>
<dbReference type="InterPro" id="IPR001638">
    <property type="entry name" value="Solute-binding_3/MltF_N"/>
</dbReference>
<dbReference type="RefSeq" id="WP_179614745.1">
    <property type="nucleotide sequence ID" value="NZ_CP059163.1"/>
</dbReference>
<feature type="region of interest" description="Disordered" evidence="2">
    <location>
        <begin position="27"/>
        <end position="49"/>
    </location>
</feature>
<keyword evidence="7" id="KW-1185">Reference proteome</keyword>
<feature type="domain" description="Ionotropic glutamate receptor C-terminal" evidence="5">
    <location>
        <begin position="64"/>
        <end position="292"/>
    </location>
</feature>